<evidence type="ECO:0000313" key="2">
    <source>
        <dbReference type="Proteomes" id="UP000246635"/>
    </source>
</evidence>
<proteinExistence type="predicted"/>
<dbReference type="AlphaFoldDB" id="A0A2V2YN39"/>
<dbReference type="RefSeq" id="WP_110046524.1">
    <property type="nucleotide sequence ID" value="NZ_CP054612.1"/>
</dbReference>
<reference evidence="1 2" key="1">
    <citation type="submission" date="2018-05" db="EMBL/GenBank/DDBJ databases">
        <title>Genomic Encyclopedia of Type Strains, Phase III (KMG-III): the genomes of soil and plant-associated and newly described type strains.</title>
        <authorList>
            <person name="Whitman W."/>
        </authorList>
    </citation>
    <scope>NUCLEOTIDE SEQUENCE [LARGE SCALE GENOMIC DNA]</scope>
    <source>
        <strain evidence="1 2">CECT 5696</strain>
    </source>
</reference>
<name>A0A2V2YN39_9BACL</name>
<keyword evidence="2" id="KW-1185">Reference proteome</keyword>
<dbReference type="Proteomes" id="UP000246635">
    <property type="component" value="Unassembled WGS sequence"/>
</dbReference>
<protein>
    <submittedName>
        <fullName evidence="1">Uncharacterized protein</fullName>
    </submittedName>
</protein>
<dbReference type="EMBL" id="QGTQ01000028">
    <property type="protein sequence ID" value="PWV95293.1"/>
    <property type="molecule type" value="Genomic_DNA"/>
</dbReference>
<organism evidence="1 2">
    <name type="scientific">Paenibacillus cellulosilyticus</name>
    <dbReference type="NCBI Taxonomy" id="375489"/>
    <lineage>
        <taxon>Bacteria</taxon>
        <taxon>Bacillati</taxon>
        <taxon>Bacillota</taxon>
        <taxon>Bacilli</taxon>
        <taxon>Bacillales</taxon>
        <taxon>Paenibacillaceae</taxon>
        <taxon>Paenibacillus</taxon>
    </lineage>
</organism>
<evidence type="ECO:0000313" key="1">
    <source>
        <dbReference type="EMBL" id="PWV95293.1"/>
    </source>
</evidence>
<dbReference type="OrthoDB" id="2679246at2"/>
<gene>
    <name evidence="1" type="ORF">DFQ01_1285</name>
</gene>
<accession>A0A2V2YN39</accession>
<comment type="caution">
    <text evidence="1">The sequence shown here is derived from an EMBL/GenBank/DDBJ whole genome shotgun (WGS) entry which is preliminary data.</text>
</comment>
<sequence>MSCVFCQKEAEVLFNHLTHDTGSLCMDDYMKLHGCCGVCSTSFMPHEFLPDTDYRVEAKFIGMGNKNIMVCDHCYDLIIKEFEHMFEGH</sequence>